<evidence type="ECO:0000313" key="3">
    <source>
        <dbReference type="WBParaSite" id="SRDH1_40540.2"/>
    </source>
</evidence>
<evidence type="ECO:0000313" key="2">
    <source>
        <dbReference type="WBParaSite" id="SRDH1_40540.1"/>
    </source>
</evidence>
<proteinExistence type="predicted"/>
<dbReference type="AlphaFoldDB" id="A0AA85F8I0"/>
<dbReference type="Proteomes" id="UP000050792">
    <property type="component" value="Unassembled WGS sequence"/>
</dbReference>
<dbReference type="WBParaSite" id="SRDH1_40540.3">
    <property type="protein sequence ID" value="SRDH1_40540.3"/>
    <property type="gene ID" value="SRDH1_40540"/>
</dbReference>
<evidence type="ECO:0000313" key="4">
    <source>
        <dbReference type="WBParaSite" id="SRDH1_40540.3"/>
    </source>
</evidence>
<name>A0AA85F8I0_9TREM</name>
<protein>
    <submittedName>
        <fullName evidence="2 3">Uncharacterized protein</fullName>
    </submittedName>
</protein>
<keyword evidence="1" id="KW-1185">Reference proteome</keyword>
<evidence type="ECO:0000313" key="1">
    <source>
        <dbReference type="Proteomes" id="UP000050792"/>
    </source>
</evidence>
<sequence length="100" mass="11574">MSIWIPINLMNVEIFMIQSITRRKRKNENKLPPPRIKSRSWTLQESDCEVQITSDLCMFFTTCTNKPILYTAGNNKSSLNMKYIYPNNSSNLPSIPCTIV</sequence>
<reference evidence="2 3" key="2">
    <citation type="submission" date="2023-11" db="UniProtKB">
        <authorList>
            <consortium name="WormBaseParasite"/>
        </authorList>
    </citation>
    <scope>IDENTIFICATION</scope>
</reference>
<organism evidence="1 4">
    <name type="scientific">Schistosoma rodhaini</name>
    <dbReference type="NCBI Taxonomy" id="6188"/>
    <lineage>
        <taxon>Eukaryota</taxon>
        <taxon>Metazoa</taxon>
        <taxon>Spiralia</taxon>
        <taxon>Lophotrochozoa</taxon>
        <taxon>Platyhelminthes</taxon>
        <taxon>Trematoda</taxon>
        <taxon>Digenea</taxon>
        <taxon>Strigeidida</taxon>
        <taxon>Schistosomatoidea</taxon>
        <taxon>Schistosomatidae</taxon>
        <taxon>Schistosoma</taxon>
    </lineage>
</organism>
<dbReference type="WBParaSite" id="SRDH1_40540.1">
    <property type="protein sequence ID" value="SRDH1_40540.1"/>
    <property type="gene ID" value="SRDH1_40540"/>
</dbReference>
<accession>A0AA85F8I0</accession>
<reference evidence="1" key="1">
    <citation type="submission" date="2022-06" db="EMBL/GenBank/DDBJ databases">
        <authorList>
            <person name="Berger JAMES D."/>
            <person name="Berger JAMES D."/>
        </authorList>
    </citation>
    <scope>NUCLEOTIDE SEQUENCE [LARGE SCALE GENOMIC DNA]</scope>
</reference>
<dbReference type="WBParaSite" id="SRDH1_40540.2">
    <property type="protein sequence ID" value="SRDH1_40540.2"/>
    <property type="gene ID" value="SRDH1_40540"/>
</dbReference>